<evidence type="ECO:0000256" key="1">
    <source>
        <dbReference type="SAM" id="SignalP"/>
    </source>
</evidence>
<dbReference type="PANTHER" id="PTHR35339:SF3">
    <property type="entry name" value="DUF2264 DOMAIN-CONTAINING PROTEIN"/>
    <property type="match status" value="1"/>
</dbReference>
<accession>A0A9W6F765</accession>
<dbReference type="InterPro" id="IPR049349">
    <property type="entry name" value="DUF2264_N"/>
</dbReference>
<proteinExistence type="predicted"/>
<evidence type="ECO:0000313" key="3">
    <source>
        <dbReference type="EMBL" id="GLC58858.1"/>
    </source>
</evidence>
<gene>
    <name evidence="3" type="primary">PLESTBF000689</name>
    <name evidence="3" type="ORF">PLESTB_001408600</name>
</gene>
<dbReference type="PIRSF" id="PIRSF014753">
    <property type="entry name" value="UCP014753"/>
    <property type="match status" value="1"/>
</dbReference>
<sequence length="388" mass="43486">MPSVRAFWINAALLMVKPVLHSICNEKFKQDFPSTELRNSGTDRNTHLEALARSLQGVAPWLELQEDPEAVALAPIARCAIALATDPNSTQYMAFTRGSQVEDAHQRQPLVDAAILAHAMLRAPRQLWGKLERGVKRNVIAALHLTRGIKPYMNNWQLFASIIEAFMYSHGEQVQEDRLLTGLRLHKEWYLGDGWWGDGPEFAHNFYNSYVIQPMLYDILTALHHRQGVESTPQFFIQEGLGELETLVSEGMSRWSSLLESFVHPDGSYPVIGRSVVYRCGAFHVLSLAALKHLLPSHVLPGQARTALTRAINRTLDASVTYDRNGWLTIGLIGSQPHLAQFYSSQGSMYQAAAVFLPLGLAASDPFWTDPQMPTTWEKLWRGEQAAS</sequence>
<dbReference type="Pfam" id="PF10022">
    <property type="entry name" value="DUF2264"/>
    <property type="match status" value="1"/>
</dbReference>
<feature type="chain" id="PRO_5040807985" description="DUF2264 domain-containing protein" evidence="1">
    <location>
        <begin position="23"/>
        <end position="388"/>
    </location>
</feature>
<protein>
    <recommendedName>
        <fullName evidence="2">DUF2264 domain-containing protein</fullName>
    </recommendedName>
</protein>
<organism evidence="3 4">
    <name type="scientific">Pleodorina starrii</name>
    <dbReference type="NCBI Taxonomy" id="330485"/>
    <lineage>
        <taxon>Eukaryota</taxon>
        <taxon>Viridiplantae</taxon>
        <taxon>Chlorophyta</taxon>
        <taxon>core chlorophytes</taxon>
        <taxon>Chlorophyceae</taxon>
        <taxon>CS clade</taxon>
        <taxon>Chlamydomonadales</taxon>
        <taxon>Volvocaceae</taxon>
        <taxon>Pleodorina</taxon>
    </lineage>
</organism>
<keyword evidence="1" id="KW-0732">Signal</keyword>
<feature type="signal peptide" evidence="1">
    <location>
        <begin position="1"/>
        <end position="22"/>
    </location>
</feature>
<keyword evidence="4" id="KW-1185">Reference proteome</keyword>
<evidence type="ECO:0000313" key="4">
    <source>
        <dbReference type="Proteomes" id="UP001165080"/>
    </source>
</evidence>
<name>A0A9W6F765_9CHLO</name>
<evidence type="ECO:0000259" key="2">
    <source>
        <dbReference type="Pfam" id="PF10022"/>
    </source>
</evidence>
<dbReference type="AlphaFoldDB" id="A0A9W6F765"/>
<comment type="caution">
    <text evidence="3">The sequence shown here is derived from an EMBL/GenBank/DDBJ whole genome shotgun (WGS) entry which is preliminary data.</text>
</comment>
<feature type="domain" description="DUF2264" evidence="2">
    <location>
        <begin position="5"/>
        <end position="374"/>
    </location>
</feature>
<dbReference type="PANTHER" id="PTHR35339">
    <property type="entry name" value="LINALOOL DEHYDRATASE_ISOMERASE DOMAIN-CONTAINING PROTEIN"/>
    <property type="match status" value="1"/>
</dbReference>
<dbReference type="EMBL" id="BRXU01000024">
    <property type="protein sequence ID" value="GLC58858.1"/>
    <property type="molecule type" value="Genomic_DNA"/>
</dbReference>
<dbReference type="InterPro" id="IPR016624">
    <property type="entry name" value="UCP014753"/>
</dbReference>
<reference evidence="3 4" key="1">
    <citation type="journal article" date="2023" name="Commun. Biol.">
        <title>Reorganization of the ancestral sex-determining regions during the evolution of trioecy in Pleodorina starrii.</title>
        <authorList>
            <person name="Takahashi K."/>
            <person name="Suzuki S."/>
            <person name="Kawai-Toyooka H."/>
            <person name="Yamamoto K."/>
            <person name="Hamaji T."/>
            <person name="Ootsuki R."/>
            <person name="Yamaguchi H."/>
            <person name="Kawachi M."/>
            <person name="Higashiyama T."/>
            <person name="Nozaki H."/>
        </authorList>
    </citation>
    <scope>NUCLEOTIDE SEQUENCE [LARGE SCALE GENOMIC DNA]</scope>
    <source>
        <strain evidence="3 4">NIES-4479</strain>
    </source>
</reference>
<dbReference type="Proteomes" id="UP001165080">
    <property type="component" value="Unassembled WGS sequence"/>
</dbReference>